<evidence type="ECO:0008006" key="2">
    <source>
        <dbReference type="Google" id="ProtNLM"/>
    </source>
</evidence>
<name>X1GXN1_9ZZZZ</name>
<sequence length="123" mass="14423">MTNEVEILEEIKPLITQLLALSDKSHSFWILGETYLLQAKLALISLNLEEARRLLTKGQQIAEKYGINRLAMSISEEHDELLKQLEMWEKLKESKAPLAERMKLSRLNEQMDNMIRKRVIEYP</sequence>
<protein>
    <recommendedName>
        <fullName evidence="2">MalT-like TPR region domain-containing protein</fullName>
    </recommendedName>
</protein>
<dbReference type="EMBL" id="BARU01008955">
    <property type="protein sequence ID" value="GAH46384.1"/>
    <property type="molecule type" value="Genomic_DNA"/>
</dbReference>
<reference evidence="1" key="1">
    <citation type="journal article" date="2014" name="Front. Microbiol.">
        <title>High frequency of phylogenetically diverse reductive dehalogenase-homologous genes in deep subseafloor sedimentary metagenomes.</title>
        <authorList>
            <person name="Kawai M."/>
            <person name="Futagami T."/>
            <person name="Toyoda A."/>
            <person name="Takaki Y."/>
            <person name="Nishi S."/>
            <person name="Hori S."/>
            <person name="Arai W."/>
            <person name="Tsubouchi T."/>
            <person name="Morono Y."/>
            <person name="Uchiyama I."/>
            <person name="Ito T."/>
            <person name="Fujiyama A."/>
            <person name="Inagaki F."/>
            <person name="Takami H."/>
        </authorList>
    </citation>
    <scope>NUCLEOTIDE SEQUENCE</scope>
    <source>
        <strain evidence="1">Expedition CK06-06</strain>
    </source>
</reference>
<organism evidence="1">
    <name type="scientific">marine sediment metagenome</name>
    <dbReference type="NCBI Taxonomy" id="412755"/>
    <lineage>
        <taxon>unclassified sequences</taxon>
        <taxon>metagenomes</taxon>
        <taxon>ecological metagenomes</taxon>
    </lineage>
</organism>
<evidence type="ECO:0000313" key="1">
    <source>
        <dbReference type="EMBL" id="GAH46384.1"/>
    </source>
</evidence>
<accession>X1GXN1</accession>
<dbReference type="AlphaFoldDB" id="X1GXN1"/>
<feature type="non-terminal residue" evidence="1">
    <location>
        <position position="123"/>
    </location>
</feature>
<proteinExistence type="predicted"/>
<comment type="caution">
    <text evidence="1">The sequence shown here is derived from an EMBL/GenBank/DDBJ whole genome shotgun (WGS) entry which is preliminary data.</text>
</comment>
<gene>
    <name evidence="1" type="ORF">S03H2_17371</name>
</gene>